<feature type="compositionally biased region" description="Pro residues" evidence="1">
    <location>
        <begin position="337"/>
        <end position="357"/>
    </location>
</feature>
<feature type="compositionally biased region" description="Low complexity" evidence="1">
    <location>
        <begin position="238"/>
        <end position="261"/>
    </location>
</feature>
<proteinExistence type="predicted"/>
<gene>
    <name evidence="3" type="ORF">ACFOWE_31220</name>
</gene>
<evidence type="ECO:0000313" key="3">
    <source>
        <dbReference type="EMBL" id="MFC4062784.1"/>
    </source>
</evidence>
<reference evidence="4" key="1">
    <citation type="journal article" date="2019" name="Int. J. Syst. Evol. Microbiol.">
        <title>The Global Catalogue of Microorganisms (GCM) 10K type strain sequencing project: providing services to taxonomists for standard genome sequencing and annotation.</title>
        <authorList>
            <consortium name="The Broad Institute Genomics Platform"/>
            <consortium name="The Broad Institute Genome Sequencing Center for Infectious Disease"/>
            <person name="Wu L."/>
            <person name="Ma J."/>
        </authorList>
    </citation>
    <scope>NUCLEOTIDE SEQUENCE [LARGE SCALE GENOMIC DNA]</scope>
    <source>
        <strain evidence="4">TBRC 4489</strain>
    </source>
</reference>
<sequence>MPSDRQTLHDLLSTVRLQIQAAAADAKPITDLTQLLELRRQVAELERALTAAVSLHAVPIELCHAMRAPEGTIQTADVNVSGHPVRVIVHPLGRADAQRETVAWADITATVAGRLADGRQLRPMDQAIAALEVTTSTLSALVVNTEQSRQAARMAIDALRHGTLLPLPVAVAWDRLRRSPRRTITAITAVLPITVATALVFGAYVGSPPDSPLTQMRPEPALAETEPAAPTAPPPSARPTGDGSAASPPSRSAPSDSGKPPSSDPPGRHSAPPPSSDPTARPSRPASPRPRDKDDSAAWPSDPRLSQNPATGDPGPGASRPPRSATVAPPAAATDPPSKPAPTPPKPEPTSPPPAQPSPAKTCHLAQVDVDLPILGADICL</sequence>
<feature type="region of interest" description="Disordered" evidence="1">
    <location>
        <begin position="222"/>
        <end position="364"/>
    </location>
</feature>
<feature type="compositionally biased region" description="Low complexity" evidence="1">
    <location>
        <begin position="318"/>
        <end position="336"/>
    </location>
</feature>
<evidence type="ECO:0000256" key="1">
    <source>
        <dbReference type="SAM" id="MobiDB-lite"/>
    </source>
</evidence>
<protein>
    <submittedName>
        <fullName evidence="3">Uncharacterized protein</fullName>
    </submittedName>
</protein>
<dbReference type="RefSeq" id="WP_377294213.1">
    <property type="nucleotide sequence ID" value="NZ_JBHSBM010000060.1"/>
</dbReference>
<evidence type="ECO:0000313" key="4">
    <source>
        <dbReference type="Proteomes" id="UP001595850"/>
    </source>
</evidence>
<dbReference type="EMBL" id="JBHSBM010000060">
    <property type="protein sequence ID" value="MFC4062784.1"/>
    <property type="molecule type" value="Genomic_DNA"/>
</dbReference>
<feature type="transmembrane region" description="Helical" evidence="2">
    <location>
        <begin position="184"/>
        <end position="206"/>
    </location>
</feature>
<dbReference type="Proteomes" id="UP001595850">
    <property type="component" value="Unassembled WGS sequence"/>
</dbReference>
<name>A0ABV8IIG8_9ACTN</name>
<keyword evidence="2" id="KW-1133">Transmembrane helix</keyword>
<keyword evidence="2" id="KW-0472">Membrane</keyword>
<comment type="caution">
    <text evidence="3">The sequence shown here is derived from an EMBL/GenBank/DDBJ whole genome shotgun (WGS) entry which is preliminary data.</text>
</comment>
<feature type="compositionally biased region" description="Low complexity" evidence="1">
    <location>
        <begin position="277"/>
        <end position="286"/>
    </location>
</feature>
<keyword evidence="4" id="KW-1185">Reference proteome</keyword>
<keyword evidence="2" id="KW-0812">Transmembrane</keyword>
<evidence type="ECO:0000256" key="2">
    <source>
        <dbReference type="SAM" id="Phobius"/>
    </source>
</evidence>
<accession>A0ABV8IIG8</accession>
<organism evidence="3 4">
    <name type="scientific">Planomonospora corallina</name>
    <dbReference type="NCBI Taxonomy" id="1806052"/>
    <lineage>
        <taxon>Bacteria</taxon>
        <taxon>Bacillati</taxon>
        <taxon>Actinomycetota</taxon>
        <taxon>Actinomycetes</taxon>
        <taxon>Streptosporangiales</taxon>
        <taxon>Streptosporangiaceae</taxon>
        <taxon>Planomonospora</taxon>
    </lineage>
</organism>